<dbReference type="PANTHER" id="PTHR43400">
    <property type="entry name" value="FUMARATE REDUCTASE"/>
    <property type="match status" value="1"/>
</dbReference>
<comment type="cofactor">
    <cofactor evidence="1">
        <name>FAD</name>
        <dbReference type="ChEBI" id="CHEBI:57692"/>
    </cofactor>
</comment>
<proteinExistence type="predicted"/>
<dbReference type="GO" id="GO:0010181">
    <property type="term" value="F:FMN binding"/>
    <property type="evidence" value="ECO:0007669"/>
    <property type="project" value="InterPro"/>
</dbReference>
<evidence type="ECO:0000256" key="6">
    <source>
        <dbReference type="ARBA" id="ARBA00023002"/>
    </source>
</evidence>
<dbReference type="HOGENOM" id="CLU_011398_4_0_9"/>
<protein>
    <recommendedName>
        <fullName evidence="3">Urocanate reductase</fullName>
        <ecNumber evidence="2">1.3.99.33</ecNumber>
    </recommendedName>
</protein>
<dbReference type="PANTHER" id="PTHR43400:SF10">
    <property type="entry name" value="3-OXOSTEROID 1-DEHYDROGENASE"/>
    <property type="match status" value="1"/>
</dbReference>
<dbReference type="Pfam" id="PF00890">
    <property type="entry name" value="FAD_binding_2"/>
    <property type="match status" value="1"/>
</dbReference>
<dbReference type="GO" id="GO:0016491">
    <property type="term" value="F:oxidoreductase activity"/>
    <property type="evidence" value="ECO:0007669"/>
    <property type="project" value="UniProtKB-KW"/>
</dbReference>
<keyword evidence="10" id="KW-1185">Reference proteome</keyword>
<dbReference type="Gene3D" id="3.50.50.60">
    <property type="entry name" value="FAD/NAD(P)-binding domain"/>
    <property type="match status" value="2"/>
</dbReference>
<sequence>MKKNYQDGKFTSTAKGHSSDVDLTITLTNGKIKDVKIDVEGESSSRNDAVVSQLTNQILEKQNDSIDAVSGATETSNAVRRALTDCLNKASGQNGNVIKSELKDGVYEETVPSYSLIAPMTGKVTVKDNRIKDIKITSEKDSQGSPWFKRAEAKLIPRLIASQSLDTDAVTGASVSSGAIKLIVEKAITDAGGDSDQWHVPVAKENRTVVKKGYDVIVVGLGGSGILSYCSAADHGAKVFGMEAAAGIGGNSMSTSGPMVVNSKIQSQKYNNGKDNIDEQDLYQTWMDYVQTDKKADVIKQAIKEDGPALDYYMENFGFSFDGAAFGQPAGYYPSFVRPDWTKEWTIYSADNNHWYSVSEPDHLPTFQKALDKAKGMNSANDYQVELRAKKFIKNSAGKVVGVEAESYDGSKYEVYGKAIILASGGFIGNKQMMKEVYGHTCQVFGSTVAQGDGIRMGQSAGGATYALDTLPMIHISQVPNIIRDNSLTANEKAILSALATTSDAKKLDETGAVLSSKDKSGTADAKITVGIAYAPGFKYFNAYTKADLEKMKNEGLSDTTSKVVIILLDQGGKMPKAGIPIESMDKIVDEAIKHGDAWKGTPVKLAKELNMDETKLTEALGDPDQEYYLFEAGGYAYATCGGLDVDKNMNVLKADGTPIENIFAVGQDSEGVENKGGQAYTPWGGQAQAWTFVSGKIAGENAAKL</sequence>
<dbReference type="AlphaFoldDB" id="C2ELG9"/>
<dbReference type="eggNOG" id="COG1053">
    <property type="taxonomic scope" value="Bacteria"/>
</dbReference>
<gene>
    <name evidence="9" type="ORF">HMPREF0548_0515</name>
</gene>
<dbReference type="Gene3D" id="3.90.1010.20">
    <property type="match status" value="2"/>
</dbReference>
<feature type="domain" description="FMN-binding" evidence="8">
    <location>
        <begin position="115"/>
        <end position="191"/>
    </location>
</feature>
<dbReference type="RefSeq" id="WP_007125047.1">
    <property type="nucleotide sequence ID" value="NZ_AZFO01000020.1"/>
</dbReference>
<evidence type="ECO:0000259" key="8">
    <source>
        <dbReference type="SMART" id="SM00900"/>
    </source>
</evidence>
<dbReference type="EMBL" id="ACGU01000032">
    <property type="protein sequence ID" value="EEJ72617.1"/>
    <property type="molecule type" value="Genomic_DNA"/>
</dbReference>
<dbReference type="SMART" id="SM00900">
    <property type="entry name" value="FMN_bind"/>
    <property type="match status" value="2"/>
</dbReference>
<dbReference type="Pfam" id="PF04205">
    <property type="entry name" value="FMN_bind"/>
    <property type="match status" value="2"/>
</dbReference>
<name>C2ELG9_9LACO</name>
<accession>C2ELG9</accession>
<dbReference type="eggNOG" id="COG3976">
    <property type="taxonomic scope" value="Bacteria"/>
</dbReference>
<dbReference type="InterPro" id="IPR036188">
    <property type="entry name" value="FAD/NAD-bd_sf"/>
</dbReference>
<evidence type="ECO:0000256" key="2">
    <source>
        <dbReference type="ARBA" id="ARBA00013137"/>
    </source>
</evidence>
<keyword evidence="4" id="KW-0285">Flavoprotein</keyword>
<evidence type="ECO:0000256" key="5">
    <source>
        <dbReference type="ARBA" id="ARBA00022827"/>
    </source>
</evidence>
<dbReference type="InterPro" id="IPR050315">
    <property type="entry name" value="FAD-oxidoreductase_2"/>
</dbReference>
<evidence type="ECO:0000256" key="3">
    <source>
        <dbReference type="ARBA" id="ARBA00015872"/>
    </source>
</evidence>
<evidence type="ECO:0000313" key="10">
    <source>
        <dbReference type="Proteomes" id="UP000005583"/>
    </source>
</evidence>
<organism evidence="9 10">
    <name type="scientific">Lactobacillus ultunensis DSM 16047</name>
    <dbReference type="NCBI Taxonomy" id="525365"/>
    <lineage>
        <taxon>Bacteria</taxon>
        <taxon>Bacillati</taxon>
        <taxon>Bacillota</taxon>
        <taxon>Bacilli</taxon>
        <taxon>Lactobacillales</taxon>
        <taxon>Lactobacillaceae</taxon>
        <taxon>Lactobacillus</taxon>
    </lineage>
</organism>
<dbReference type="Proteomes" id="UP000005583">
    <property type="component" value="Unassembled WGS sequence"/>
</dbReference>
<dbReference type="EC" id="1.3.99.33" evidence="2"/>
<comment type="catalytic activity">
    <reaction evidence="7">
        <text>dihydrourocanate + A = urocanate + AH2</text>
        <dbReference type="Rhea" id="RHEA:36059"/>
        <dbReference type="ChEBI" id="CHEBI:13193"/>
        <dbReference type="ChEBI" id="CHEBI:17499"/>
        <dbReference type="ChEBI" id="CHEBI:27247"/>
        <dbReference type="ChEBI" id="CHEBI:72991"/>
        <dbReference type="EC" id="1.3.99.33"/>
    </reaction>
</comment>
<evidence type="ECO:0000256" key="7">
    <source>
        <dbReference type="ARBA" id="ARBA00049922"/>
    </source>
</evidence>
<dbReference type="OrthoDB" id="9806724at2"/>
<keyword evidence="6 9" id="KW-0560">Oxidoreductase</keyword>
<evidence type="ECO:0000256" key="1">
    <source>
        <dbReference type="ARBA" id="ARBA00001974"/>
    </source>
</evidence>
<reference evidence="9 10" key="1">
    <citation type="submission" date="2009-01" db="EMBL/GenBank/DDBJ databases">
        <authorList>
            <person name="Qin X."/>
            <person name="Bachman B."/>
            <person name="Battles P."/>
            <person name="Bell A."/>
            <person name="Bess C."/>
            <person name="Bickham C."/>
            <person name="Chaboub L."/>
            <person name="Chen D."/>
            <person name="Coyle M."/>
            <person name="Deiros D.R."/>
            <person name="Dinh H."/>
            <person name="Forbes L."/>
            <person name="Fowler G."/>
            <person name="Francisco L."/>
            <person name="Fu Q."/>
            <person name="Gubbala S."/>
            <person name="Hale W."/>
            <person name="Han Y."/>
            <person name="Hemphill L."/>
            <person name="Highlander S.K."/>
            <person name="Hirani K."/>
            <person name="Hogues M."/>
            <person name="Jackson L."/>
            <person name="Jakkamsetti A."/>
            <person name="Javaid M."/>
            <person name="Jiang H."/>
            <person name="Korchina V."/>
            <person name="Kovar C."/>
            <person name="Lara F."/>
            <person name="Lee S."/>
            <person name="Mata R."/>
            <person name="Mathew T."/>
            <person name="Moen C."/>
            <person name="Morales K."/>
            <person name="Munidasa M."/>
            <person name="Nazareth L."/>
            <person name="Ngo R."/>
            <person name="Nguyen L."/>
            <person name="Okwuonu G."/>
            <person name="Ongeri F."/>
            <person name="Patil S."/>
            <person name="Petrosino J."/>
            <person name="Pham C."/>
            <person name="Pham P."/>
            <person name="Pu L.-L."/>
            <person name="Puazo M."/>
            <person name="Raj R."/>
            <person name="Reid J."/>
            <person name="Rouhana J."/>
            <person name="Saada N."/>
            <person name="Shang Y."/>
            <person name="Simmons D."/>
            <person name="Thornton R."/>
            <person name="Warren J."/>
            <person name="Weissenberger G."/>
            <person name="Zhang J."/>
            <person name="Zhang L."/>
            <person name="Zhou C."/>
            <person name="Zhu D."/>
            <person name="Muzny D."/>
            <person name="Worley K."/>
            <person name="Gibbs R."/>
        </authorList>
    </citation>
    <scope>NUCLEOTIDE SEQUENCE [LARGE SCALE GENOMIC DNA]</scope>
    <source>
        <strain evidence="9 10">DSM 16047</strain>
    </source>
</reference>
<dbReference type="SUPFAM" id="SSF51905">
    <property type="entry name" value="FAD/NAD(P)-binding domain"/>
    <property type="match status" value="1"/>
</dbReference>
<dbReference type="GO" id="GO:0016020">
    <property type="term" value="C:membrane"/>
    <property type="evidence" value="ECO:0007669"/>
    <property type="project" value="InterPro"/>
</dbReference>
<dbReference type="InterPro" id="IPR003953">
    <property type="entry name" value="FAD-dep_OxRdtase_2_FAD-bd"/>
</dbReference>
<dbReference type="PATRIC" id="fig|525365.8.peg.784"/>
<evidence type="ECO:0000256" key="4">
    <source>
        <dbReference type="ARBA" id="ARBA00022630"/>
    </source>
</evidence>
<evidence type="ECO:0000313" key="9">
    <source>
        <dbReference type="EMBL" id="EEJ72617.1"/>
    </source>
</evidence>
<keyword evidence="5" id="KW-0274">FAD</keyword>
<dbReference type="InterPro" id="IPR007329">
    <property type="entry name" value="FMN-bd"/>
</dbReference>
<comment type="caution">
    <text evidence="9">The sequence shown here is derived from an EMBL/GenBank/DDBJ whole genome shotgun (WGS) entry which is preliminary data.</text>
</comment>
<feature type="domain" description="FMN-binding" evidence="8">
    <location>
        <begin position="16"/>
        <end position="90"/>
    </location>
</feature>
<dbReference type="STRING" id="525365.HMPREF0548_0515"/>